<protein>
    <recommendedName>
        <fullName evidence="10">Cyclin B</fullName>
    </recommendedName>
</protein>
<dbReference type="OrthoDB" id="5590282at2759"/>
<evidence type="ECO:0000313" key="9">
    <source>
        <dbReference type="Proteomes" id="UP000792457"/>
    </source>
</evidence>
<reference evidence="8" key="2">
    <citation type="submission" date="2017-10" db="EMBL/GenBank/DDBJ databases">
        <title>Ladona fulva Genome sequencing and assembly.</title>
        <authorList>
            <person name="Murali S."/>
            <person name="Richards S."/>
            <person name="Bandaranaike D."/>
            <person name="Bellair M."/>
            <person name="Blankenburg K."/>
            <person name="Chao H."/>
            <person name="Dinh H."/>
            <person name="Doddapaneni H."/>
            <person name="Dugan-Rocha S."/>
            <person name="Elkadiri S."/>
            <person name="Gnanaolivu R."/>
            <person name="Hernandez B."/>
            <person name="Skinner E."/>
            <person name="Javaid M."/>
            <person name="Lee S."/>
            <person name="Li M."/>
            <person name="Ming W."/>
            <person name="Munidasa M."/>
            <person name="Muniz J."/>
            <person name="Nguyen L."/>
            <person name="Hughes D."/>
            <person name="Osuji N."/>
            <person name="Pu L.-L."/>
            <person name="Puazo M."/>
            <person name="Qu C."/>
            <person name="Quiroz J."/>
            <person name="Raj R."/>
            <person name="Weissenberger G."/>
            <person name="Xin Y."/>
            <person name="Zou X."/>
            <person name="Han Y."/>
            <person name="Worley K."/>
            <person name="Muzny D."/>
            <person name="Gibbs R."/>
        </authorList>
    </citation>
    <scope>NUCLEOTIDE SEQUENCE</scope>
    <source>
        <strain evidence="8">Sampled in the wild</strain>
    </source>
</reference>
<evidence type="ECO:0008006" key="10">
    <source>
        <dbReference type="Google" id="ProtNLM"/>
    </source>
</evidence>
<dbReference type="InterPro" id="IPR046965">
    <property type="entry name" value="Cyclin_A/B-like"/>
</dbReference>
<evidence type="ECO:0000259" key="7">
    <source>
        <dbReference type="SMART" id="SM01332"/>
    </source>
</evidence>
<dbReference type="Gene3D" id="1.10.472.10">
    <property type="entry name" value="Cyclin-like"/>
    <property type="match status" value="2"/>
</dbReference>
<dbReference type="InterPro" id="IPR048258">
    <property type="entry name" value="Cyclins_cyclin-box"/>
</dbReference>
<dbReference type="GO" id="GO:0051301">
    <property type="term" value="P:cell division"/>
    <property type="evidence" value="ECO:0007669"/>
    <property type="project" value="UniProtKB-KW"/>
</dbReference>
<sequence>MALQQRNVSALKENARTNPKMEAVKASVVSRPALRPISNRTVALKPVSRIPGKTSLLNKNVTSAPSKNPALKLAVSTKSTNIIEKTVSKPDVKPLNSQDAYKENASKPNGKSVLPKPILLKSDEKATLPKPQSYSFMLNNVTDIDKDDGRSPQLAPPYANDIYSYLRTLEEKSPVRRAYLTGQVINGNMRALLLNWIVEVHGEFKMFQESLHLTVAILDRFLQDFRTIDRSKLQLVGATCLFIAGKYEELFGPDVCDLVYMSQGACTKSEILEMECKILSTLDFSLGRPLPIHFLRRFSKAAKAEAAHHNLAKYIIELGLLEYNLCHHPPSVLAAAALYLSLWLYSGEKSLSETLWNDTLVYYSTYKFSDISDLVKSLSVILVKAETSKFQALRKKYSAAKFSKASASSVLASKHLKKLAAASIQP</sequence>
<accession>A0A8K0KAR6</accession>
<comment type="similarity">
    <text evidence="4">Belongs to the cyclin family.</text>
</comment>
<keyword evidence="2 4" id="KW-0195">Cyclin</keyword>
<dbReference type="Pfam" id="PF00134">
    <property type="entry name" value="Cyclin_N"/>
    <property type="match status" value="1"/>
</dbReference>
<evidence type="ECO:0000259" key="6">
    <source>
        <dbReference type="SMART" id="SM00385"/>
    </source>
</evidence>
<feature type="region of interest" description="Disordered" evidence="5">
    <location>
        <begin position="91"/>
        <end position="115"/>
    </location>
</feature>
<dbReference type="PROSITE" id="PS00292">
    <property type="entry name" value="CYCLINS"/>
    <property type="match status" value="1"/>
</dbReference>
<dbReference type="FunFam" id="1.10.472.10:FF:000001">
    <property type="entry name" value="G2/mitotic-specific cyclin"/>
    <property type="match status" value="1"/>
</dbReference>
<dbReference type="SMART" id="SM00385">
    <property type="entry name" value="CYCLIN"/>
    <property type="match status" value="2"/>
</dbReference>
<dbReference type="GO" id="GO:0005634">
    <property type="term" value="C:nucleus"/>
    <property type="evidence" value="ECO:0007669"/>
    <property type="project" value="UniProtKB-ARBA"/>
</dbReference>
<evidence type="ECO:0000256" key="3">
    <source>
        <dbReference type="ARBA" id="ARBA00023306"/>
    </source>
</evidence>
<dbReference type="InterPro" id="IPR036915">
    <property type="entry name" value="Cyclin-like_sf"/>
</dbReference>
<feature type="domain" description="Cyclin-like" evidence="6">
    <location>
        <begin position="293"/>
        <end position="380"/>
    </location>
</feature>
<dbReference type="InterPro" id="IPR013763">
    <property type="entry name" value="Cyclin-like_dom"/>
</dbReference>
<comment type="caution">
    <text evidence="8">The sequence shown here is derived from an EMBL/GenBank/DDBJ whole genome shotgun (WGS) entry which is preliminary data.</text>
</comment>
<evidence type="ECO:0000313" key="8">
    <source>
        <dbReference type="EMBL" id="KAG8230933.1"/>
    </source>
</evidence>
<keyword evidence="1" id="KW-0132">Cell division</keyword>
<dbReference type="InterPro" id="IPR039361">
    <property type="entry name" value="Cyclin"/>
</dbReference>
<dbReference type="PANTHER" id="PTHR10177">
    <property type="entry name" value="CYCLINS"/>
    <property type="match status" value="1"/>
</dbReference>
<evidence type="ECO:0000256" key="2">
    <source>
        <dbReference type="ARBA" id="ARBA00023127"/>
    </source>
</evidence>
<dbReference type="SUPFAM" id="SSF47954">
    <property type="entry name" value="Cyclin-like"/>
    <property type="match status" value="2"/>
</dbReference>
<dbReference type="CDD" id="cd20507">
    <property type="entry name" value="CYCLIN_CCNB1-like_rpt1"/>
    <property type="match status" value="1"/>
</dbReference>
<evidence type="ECO:0000256" key="4">
    <source>
        <dbReference type="RuleBase" id="RU000383"/>
    </source>
</evidence>
<dbReference type="GO" id="GO:0016538">
    <property type="term" value="F:cyclin-dependent protein serine/threonine kinase regulator activity"/>
    <property type="evidence" value="ECO:0007669"/>
    <property type="project" value="InterPro"/>
</dbReference>
<keyword evidence="3" id="KW-0131">Cell cycle</keyword>
<dbReference type="Pfam" id="PF02984">
    <property type="entry name" value="Cyclin_C"/>
    <property type="match status" value="1"/>
</dbReference>
<dbReference type="InterPro" id="IPR004367">
    <property type="entry name" value="Cyclin_C-dom"/>
</dbReference>
<name>A0A8K0KAR6_LADFU</name>
<reference evidence="8" key="1">
    <citation type="submission" date="2013-04" db="EMBL/GenBank/DDBJ databases">
        <authorList>
            <person name="Qu J."/>
            <person name="Murali S.C."/>
            <person name="Bandaranaike D."/>
            <person name="Bellair M."/>
            <person name="Blankenburg K."/>
            <person name="Chao H."/>
            <person name="Dinh H."/>
            <person name="Doddapaneni H."/>
            <person name="Downs B."/>
            <person name="Dugan-Rocha S."/>
            <person name="Elkadiri S."/>
            <person name="Gnanaolivu R.D."/>
            <person name="Hernandez B."/>
            <person name="Javaid M."/>
            <person name="Jayaseelan J.C."/>
            <person name="Lee S."/>
            <person name="Li M."/>
            <person name="Ming W."/>
            <person name="Munidasa M."/>
            <person name="Muniz J."/>
            <person name="Nguyen L."/>
            <person name="Ongeri F."/>
            <person name="Osuji N."/>
            <person name="Pu L.-L."/>
            <person name="Puazo M."/>
            <person name="Qu C."/>
            <person name="Quiroz J."/>
            <person name="Raj R."/>
            <person name="Weissenberger G."/>
            <person name="Xin Y."/>
            <person name="Zou X."/>
            <person name="Han Y."/>
            <person name="Richards S."/>
            <person name="Worley K."/>
            <person name="Muzny D."/>
            <person name="Gibbs R."/>
        </authorList>
    </citation>
    <scope>NUCLEOTIDE SEQUENCE</scope>
    <source>
        <strain evidence="8">Sampled in the wild</strain>
    </source>
</reference>
<dbReference type="GO" id="GO:0044772">
    <property type="term" value="P:mitotic cell cycle phase transition"/>
    <property type="evidence" value="ECO:0007669"/>
    <property type="project" value="InterPro"/>
</dbReference>
<feature type="domain" description="Cyclin C-terminal" evidence="7">
    <location>
        <begin position="289"/>
        <end position="413"/>
    </location>
</feature>
<dbReference type="SMART" id="SM01332">
    <property type="entry name" value="Cyclin_C"/>
    <property type="match status" value="1"/>
</dbReference>
<gene>
    <name evidence="8" type="ORF">J437_LFUL002966</name>
</gene>
<dbReference type="Proteomes" id="UP000792457">
    <property type="component" value="Unassembled WGS sequence"/>
</dbReference>
<dbReference type="AlphaFoldDB" id="A0A8K0KAR6"/>
<dbReference type="InterPro" id="IPR006671">
    <property type="entry name" value="Cyclin_N"/>
</dbReference>
<proteinExistence type="inferred from homology"/>
<evidence type="ECO:0000256" key="1">
    <source>
        <dbReference type="ARBA" id="ARBA00022618"/>
    </source>
</evidence>
<organism evidence="8 9">
    <name type="scientific">Ladona fulva</name>
    <name type="common">Scarce chaser dragonfly</name>
    <name type="synonym">Libellula fulva</name>
    <dbReference type="NCBI Taxonomy" id="123851"/>
    <lineage>
        <taxon>Eukaryota</taxon>
        <taxon>Metazoa</taxon>
        <taxon>Ecdysozoa</taxon>
        <taxon>Arthropoda</taxon>
        <taxon>Hexapoda</taxon>
        <taxon>Insecta</taxon>
        <taxon>Pterygota</taxon>
        <taxon>Palaeoptera</taxon>
        <taxon>Odonata</taxon>
        <taxon>Epiprocta</taxon>
        <taxon>Anisoptera</taxon>
        <taxon>Libelluloidea</taxon>
        <taxon>Libellulidae</taxon>
        <taxon>Ladona</taxon>
    </lineage>
</organism>
<feature type="domain" description="Cyclin-like" evidence="6">
    <location>
        <begin position="195"/>
        <end position="280"/>
    </location>
</feature>
<dbReference type="PIRSF" id="PIRSF001771">
    <property type="entry name" value="Cyclin_A_B_D_E"/>
    <property type="match status" value="1"/>
</dbReference>
<dbReference type="EMBL" id="KZ308518">
    <property type="protein sequence ID" value="KAG8230933.1"/>
    <property type="molecule type" value="Genomic_DNA"/>
</dbReference>
<evidence type="ECO:0000256" key="5">
    <source>
        <dbReference type="SAM" id="MobiDB-lite"/>
    </source>
</evidence>
<keyword evidence="9" id="KW-1185">Reference proteome</keyword>